<sequence>MADNYLHQSTDEIEYFSVKMFKPNMDSIPYYPLPSGYSLQLYKNDSNDDQKWVDIAKAAGEFKSIEQGFVMFEKYYQNYKENDLLSTRVYFLVSPDGKYIGTASAGIDQIDGKEQGSLWWVSIIPEYQGKKLAKPIISYVLLKIAEYSNTCYLDSQTTSWKAINMYADFGFVPSMLKPDNYEKAWRLLSKLCKRKFIDDID</sequence>
<dbReference type="SUPFAM" id="SSF55729">
    <property type="entry name" value="Acyl-CoA N-acyltransferases (Nat)"/>
    <property type="match status" value="1"/>
</dbReference>
<dbReference type="Proteomes" id="UP000677228">
    <property type="component" value="Unassembled WGS sequence"/>
</dbReference>
<evidence type="ECO:0000313" key="4">
    <source>
        <dbReference type="EMBL" id="CAF3722789.1"/>
    </source>
</evidence>
<proteinExistence type="predicted"/>
<dbReference type="EMBL" id="CAJOBA010004753">
    <property type="protein sequence ID" value="CAF3722789.1"/>
    <property type="molecule type" value="Genomic_DNA"/>
</dbReference>
<dbReference type="EMBL" id="CAJOBC010010858">
    <property type="protein sequence ID" value="CAF4005485.1"/>
    <property type="molecule type" value="Genomic_DNA"/>
</dbReference>
<dbReference type="Pfam" id="PF00583">
    <property type="entry name" value="Acetyltransf_1"/>
    <property type="match status" value="1"/>
</dbReference>
<dbReference type="Proteomes" id="UP000663829">
    <property type="component" value="Unassembled WGS sequence"/>
</dbReference>
<dbReference type="Gene3D" id="3.40.630.30">
    <property type="match status" value="1"/>
</dbReference>
<dbReference type="EMBL" id="CAJNOK010004748">
    <property type="protein sequence ID" value="CAF0948353.1"/>
    <property type="molecule type" value="Genomic_DNA"/>
</dbReference>
<keyword evidence="6" id="KW-1185">Reference proteome</keyword>
<feature type="domain" description="N-acetyltransferase" evidence="1">
    <location>
        <begin position="39"/>
        <end position="192"/>
    </location>
</feature>
<gene>
    <name evidence="3" type="ORF">GPM918_LOCUS25703</name>
    <name evidence="2" type="ORF">OVA965_LOCUS12017</name>
    <name evidence="5" type="ORF">SRO942_LOCUS25733</name>
    <name evidence="4" type="ORF">TMI583_LOCUS12021</name>
</gene>
<evidence type="ECO:0000313" key="2">
    <source>
        <dbReference type="EMBL" id="CAF0948353.1"/>
    </source>
</evidence>
<dbReference type="CDD" id="cd04301">
    <property type="entry name" value="NAT_SF"/>
    <property type="match status" value="1"/>
</dbReference>
<dbReference type="OrthoDB" id="9999715at2759"/>
<organism evidence="3 6">
    <name type="scientific">Didymodactylos carnosus</name>
    <dbReference type="NCBI Taxonomy" id="1234261"/>
    <lineage>
        <taxon>Eukaryota</taxon>
        <taxon>Metazoa</taxon>
        <taxon>Spiralia</taxon>
        <taxon>Gnathifera</taxon>
        <taxon>Rotifera</taxon>
        <taxon>Eurotatoria</taxon>
        <taxon>Bdelloidea</taxon>
        <taxon>Philodinida</taxon>
        <taxon>Philodinidae</taxon>
        <taxon>Didymodactylos</taxon>
    </lineage>
</organism>
<dbReference type="PROSITE" id="PS51186">
    <property type="entry name" value="GNAT"/>
    <property type="match status" value="1"/>
</dbReference>
<evidence type="ECO:0000313" key="5">
    <source>
        <dbReference type="EMBL" id="CAF4005485.1"/>
    </source>
</evidence>
<evidence type="ECO:0000313" key="6">
    <source>
        <dbReference type="Proteomes" id="UP000663829"/>
    </source>
</evidence>
<dbReference type="EMBL" id="CAJNOQ010010073">
    <property type="protein sequence ID" value="CAF1241990.1"/>
    <property type="molecule type" value="Genomic_DNA"/>
</dbReference>
<dbReference type="InterPro" id="IPR000182">
    <property type="entry name" value="GNAT_dom"/>
</dbReference>
<evidence type="ECO:0000259" key="1">
    <source>
        <dbReference type="PROSITE" id="PS51186"/>
    </source>
</evidence>
<name>A0A814ZGF1_9BILA</name>
<comment type="caution">
    <text evidence="3">The sequence shown here is derived from an EMBL/GenBank/DDBJ whole genome shotgun (WGS) entry which is preliminary data.</text>
</comment>
<dbReference type="Proteomes" id="UP000682733">
    <property type="component" value="Unassembled WGS sequence"/>
</dbReference>
<dbReference type="GO" id="GO:0016747">
    <property type="term" value="F:acyltransferase activity, transferring groups other than amino-acyl groups"/>
    <property type="evidence" value="ECO:0007669"/>
    <property type="project" value="InterPro"/>
</dbReference>
<dbReference type="Proteomes" id="UP000681722">
    <property type="component" value="Unassembled WGS sequence"/>
</dbReference>
<dbReference type="InterPro" id="IPR016181">
    <property type="entry name" value="Acyl_CoA_acyltransferase"/>
</dbReference>
<protein>
    <recommendedName>
        <fullName evidence="1">N-acetyltransferase domain-containing protein</fullName>
    </recommendedName>
</protein>
<accession>A0A814ZGF1</accession>
<reference evidence="3" key="1">
    <citation type="submission" date="2021-02" db="EMBL/GenBank/DDBJ databases">
        <authorList>
            <person name="Nowell W R."/>
        </authorList>
    </citation>
    <scope>NUCLEOTIDE SEQUENCE</scope>
</reference>
<evidence type="ECO:0000313" key="3">
    <source>
        <dbReference type="EMBL" id="CAF1241990.1"/>
    </source>
</evidence>
<dbReference type="AlphaFoldDB" id="A0A814ZGF1"/>